<proteinExistence type="predicted"/>
<dbReference type="Proteomes" id="UP000585272">
    <property type="component" value="Unassembled WGS sequence"/>
</dbReference>
<dbReference type="EMBL" id="JACHNU010000004">
    <property type="protein sequence ID" value="MBB4663434.1"/>
    <property type="molecule type" value="Genomic_DNA"/>
</dbReference>
<sequence>MSRGRVTRPLRSRPLPLALLLLLVAVAAVTSAATLAMLAPAAILLVLLLAGRAPGEDLLLRWRGVLPRRRRHATAVVARGHRAVFVRARTRMSASALAMRPPPAVAALSQLP</sequence>
<keyword evidence="2" id="KW-1185">Reference proteome</keyword>
<gene>
    <name evidence="1" type="ORF">BDZ31_003029</name>
</gene>
<organism evidence="1 2">
    <name type="scientific">Conexibacter arvalis</name>
    <dbReference type="NCBI Taxonomy" id="912552"/>
    <lineage>
        <taxon>Bacteria</taxon>
        <taxon>Bacillati</taxon>
        <taxon>Actinomycetota</taxon>
        <taxon>Thermoleophilia</taxon>
        <taxon>Solirubrobacterales</taxon>
        <taxon>Conexibacteraceae</taxon>
        <taxon>Conexibacter</taxon>
    </lineage>
</organism>
<comment type="caution">
    <text evidence="1">The sequence shown here is derived from an EMBL/GenBank/DDBJ whole genome shotgun (WGS) entry which is preliminary data.</text>
</comment>
<accession>A0A840IH92</accession>
<reference evidence="1 2" key="1">
    <citation type="submission" date="2020-08" db="EMBL/GenBank/DDBJ databases">
        <title>Genomic Encyclopedia of Archaeal and Bacterial Type Strains, Phase II (KMG-II): from individual species to whole genera.</title>
        <authorList>
            <person name="Goeker M."/>
        </authorList>
    </citation>
    <scope>NUCLEOTIDE SEQUENCE [LARGE SCALE GENOMIC DNA]</scope>
    <source>
        <strain evidence="1 2">DSM 23288</strain>
    </source>
</reference>
<dbReference type="RefSeq" id="WP_183343165.1">
    <property type="nucleotide sequence ID" value="NZ_JACHNU010000004.1"/>
</dbReference>
<protein>
    <submittedName>
        <fullName evidence="1">Uncharacterized protein</fullName>
    </submittedName>
</protein>
<name>A0A840IH92_9ACTN</name>
<dbReference type="AlphaFoldDB" id="A0A840IH92"/>
<evidence type="ECO:0000313" key="2">
    <source>
        <dbReference type="Proteomes" id="UP000585272"/>
    </source>
</evidence>
<evidence type="ECO:0000313" key="1">
    <source>
        <dbReference type="EMBL" id="MBB4663434.1"/>
    </source>
</evidence>